<sequence>MTPCKVSLYSYTHDHRYPCLLTFLLHIFLRSGMHASYCHDVNVELSSAPVSYLLFYFLISRSLPHPWHVSTHIVTVIRKAPL</sequence>
<keyword evidence="2" id="KW-1185">Reference proteome</keyword>
<name>A0A0C9YR16_9AGAM</name>
<protein>
    <submittedName>
        <fullName evidence="1">Unplaced genomic scaffold scaffold_178, whole genome shotgun sequence</fullName>
    </submittedName>
</protein>
<gene>
    <name evidence="1" type="ORF">PISMIDRAFT_269563</name>
</gene>
<reference evidence="2" key="2">
    <citation type="submission" date="2015-01" db="EMBL/GenBank/DDBJ databases">
        <title>Evolutionary Origins and Diversification of the Mycorrhizal Mutualists.</title>
        <authorList>
            <consortium name="DOE Joint Genome Institute"/>
            <consortium name="Mycorrhizal Genomics Consortium"/>
            <person name="Kohler A."/>
            <person name="Kuo A."/>
            <person name="Nagy L.G."/>
            <person name="Floudas D."/>
            <person name="Copeland A."/>
            <person name="Barry K.W."/>
            <person name="Cichocki N."/>
            <person name="Veneault-Fourrey C."/>
            <person name="LaButti K."/>
            <person name="Lindquist E.A."/>
            <person name="Lipzen A."/>
            <person name="Lundell T."/>
            <person name="Morin E."/>
            <person name="Murat C."/>
            <person name="Riley R."/>
            <person name="Ohm R."/>
            <person name="Sun H."/>
            <person name="Tunlid A."/>
            <person name="Henrissat B."/>
            <person name="Grigoriev I.V."/>
            <person name="Hibbett D.S."/>
            <person name="Martin F."/>
        </authorList>
    </citation>
    <scope>NUCLEOTIDE SEQUENCE [LARGE SCALE GENOMIC DNA]</scope>
    <source>
        <strain evidence="2">441</strain>
    </source>
</reference>
<reference evidence="1 2" key="1">
    <citation type="submission" date="2014-04" db="EMBL/GenBank/DDBJ databases">
        <authorList>
            <consortium name="DOE Joint Genome Institute"/>
            <person name="Kuo A."/>
            <person name="Kohler A."/>
            <person name="Costa M.D."/>
            <person name="Nagy L.G."/>
            <person name="Floudas D."/>
            <person name="Copeland A."/>
            <person name="Barry K.W."/>
            <person name="Cichocki N."/>
            <person name="Veneault-Fourrey C."/>
            <person name="LaButti K."/>
            <person name="Lindquist E.A."/>
            <person name="Lipzen A."/>
            <person name="Lundell T."/>
            <person name="Morin E."/>
            <person name="Murat C."/>
            <person name="Sun H."/>
            <person name="Tunlid A."/>
            <person name="Henrissat B."/>
            <person name="Grigoriev I.V."/>
            <person name="Hibbett D.S."/>
            <person name="Martin F."/>
            <person name="Nordberg H.P."/>
            <person name="Cantor M.N."/>
            <person name="Hua S.X."/>
        </authorList>
    </citation>
    <scope>NUCLEOTIDE SEQUENCE [LARGE SCALE GENOMIC DNA]</scope>
    <source>
        <strain evidence="1 2">441</strain>
    </source>
</reference>
<dbReference type="AlphaFoldDB" id="A0A0C9YR16"/>
<dbReference type="HOGENOM" id="CLU_2559145_0_0_1"/>
<organism evidence="1 2">
    <name type="scientific">Pisolithus microcarpus 441</name>
    <dbReference type="NCBI Taxonomy" id="765257"/>
    <lineage>
        <taxon>Eukaryota</taxon>
        <taxon>Fungi</taxon>
        <taxon>Dikarya</taxon>
        <taxon>Basidiomycota</taxon>
        <taxon>Agaricomycotina</taxon>
        <taxon>Agaricomycetes</taxon>
        <taxon>Agaricomycetidae</taxon>
        <taxon>Boletales</taxon>
        <taxon>Sclerodermatineae</taxon>
        <taxon>Pisolithaceae</taxon>
        <taxon>Pisolithus</taxon>
    </lineage>
</organism>
<evidence type="ECO:0000313" key="2">
    <source>
        <dbReference type="Proteomes" id="UP000054018"/>
    </source>
</evidence>
<dbReference type="EMBL" id="KN833862">
    <property type="protein sequence ID" value="KIK16289.1"/>
    <property type="molecule type" value="Genomic_DNA"/>
</dbReference>
<evidence type="ECO:0000313" key="1">
    <source>
        <dbReference type="EMBL" id="KIK16289.1"/>
    </source>
</evidence>
<proteinExistence type="predicted"/>
<dbReference type="Proteomes" id="UP000054018">
    <property type="component" value="Unassembled WGS sequence"/>
</dbReference>
<accession>A0A0C9YR16</accession>